<dbReference type="EMBL" id="JBEUOH010000020">
    <property type="protein sequence ID" value="KAL0869197.1"/>
    <property type="molecule type" value="Genomic_DNA"/>
</dbReference>
<proteinExistence type="predicted"/>
<evidence type="ECO:0000313" key="2">
    <source>
        <dbReference type="EMBL" id="KAL0869197.1"/>
    </source>
</evidence>
<name>A0ABR3HFJ7_LOXSC</name>
<reference evidence="2 3" key="1">
    <citation type="submission" date="2024-06" db="EMBL/GenBank/DDBJ databases">
        <title>A chromosome-level genome assembly of beet webworm, Loxostege sticticalis.</title>
        <authorList>
            <person name="Zhang Y."/>
        </authorList>
    </citation>
    <scope>NUCLEOTIDE SEQUENCE [LARGE SCALE GENOMIC DNA]</scope>
    <source>
        <strain evidence="2">AQ026</strain>
        <tissue evidence="2">Whole body</tissue>
    </source>
</reference>
<feature type="region of interest" description="Disordered" evidence="1">
    <location>
        <begin position="98"/>
        <end position="135"/>
    </location>
</feature>
<keyword evidence="3" id="KW-1185">Reference proteome</keyword>
<comment type="caution">
    <text evidence="2">The sequence shown here is derived from an EMBL/GenBank/DDBJ whole genome shotgun (WGS) entry which is preliminary data.</text>
</comment>
<sequence length="171" mass="18855">MKAVRARAVDVAAQAQPHACASRHRSPALPNIPSPLASPSSHLHPGKRVIAGCAGSDDGRLAGEGRCSCRLPVHHHPPRGPFNAKVMRARVRLRAAMQERPAAGEPSVPHGRARNTPHRDFPQSTRPSGPLDNFPQRFRFGPSQIHNRWPADEAGRLFHRVTEFRRCTQHV</sequence>
<organism evidence="2 3">
    <name type="scientific">Loxostege sticticalis</name>
    <name type="common">Beet webworm moth</name>
    <dbReference type="NCBI Taxonomy" id="481309"/>
    <lineage>
        <taxon>Eukaryota</taxon>
        <taxon>Metazoa</taxon>
        <taxon>Ecdysozoa</taxon>
        <taxon>Arthropoda</taxon>
        <taxon>Hexapoda</taxon>
        <taxon>Insecta</taxon>
        <taxon>Pterygota</taxon>
        <taxon>Neoptera</taxon>
        <taxon>Endopterygota</taxon>
        <taxon>Lepidoptera</taxon>
        <taxon>Glossata</taxon>
        <taxon>Ditrysia</taxon>
        <taxon>Pyraloidea</taxon>
        <taxon>Crambidae</taxon>
        <taxon>Pyraustinae</taxon>
        <taxon>Loxostege</taxon>
    </lineage>
</organism>
<feature type="compositionally biased region" description="Low complexity" evidence="1">
    <location>
        <begin position="34"/>
        <end position="43"/>
    </location>
</feature>
<accession>A0ABR3HFJ7</accession>
<protein>
    <submittedName>
        <fullName evidence="2">Uncharacterized protein</fullName>
    </submittedName>
</protein>
<evidence type="ECO:0000313" key="3">
    <source>
        <dbReference type="Proteomes" id="UP001549920"/>
    </source>
</evidence>
<gene>
    <name evidence="2" type="ORF">ABMA27_007476</name>
</gene>
<dbReference type="Proteomes" id="UP001549920">
    <property type="component" value="Unassembled WGS sequence"/>
</dbReference>
<feature type="region of interest" description="Disordered" evidence="1">
    <location>
        <begin position="14"/>
        <end position="43"/>
    </location>
</feature>
<evidence type="ECO:0000256" key="1">
    <source>
        <dbReference type="SAM" id="MobiDB-lite"/>
    </source>
</evidence>